<dbReference type="STRING" id="1431546.CAQU_11480"/>
<dbReference type="RefSeq" id="WP_075727760.1">
    <property type="nucleotide sequence ID" value="NZ_CP009245.1"/>
</dbReference>
<dbReference type="AlphaFoldDB" id="A0A1L7CI80"/>
<reference evidence="2 3" key="1">
    <citation type="submission" date="2014-08" db="EMBL/GenBank/DDBJ databases">
        <title>Complete genome sequence of Corynebacterium aquilae S-613T(T) (=DSM 44791(T)), isolated from the choana of a healthy golden eagle.</title>
        <authorList>
            <person name="Ruckert C."/>
            <person name="Albersmeier A."/>
            <person name="Winkler A."/>
            <person name="Kalinowski J."/>
        </authorList>
    </citation>
    <scope>NUCLEOTIDE SEQUENCE [LARGE SCALE GENOMIC DNA]</scope>
    <source>
        <strain evidence="2 3">S-613</strain>
    </source>
</reference>
<feature type="transmembrane region" description="Helical" evidence="1">
    <location>
        <begin position="61"/>
        <end position="83"/>
    </location>
</feature>
<keyword evidence="1" id="KW-0472">Membrane</keyword>
<dbReference type="EMBL" id="CP009245">
    <property type="protein sequence ID" value="APT85561.1"/>
    <property type="molecule type" value="Genomic_DNA"/>
</dbReference>
<accession>A0A1L7CI80</accession>
<dbReference type="Proteomes" id="UP000185478">
    <property type="component" value="Chromosome"/>
</dbReference>
<sequence>MTGELSQRVFPISLALLPLGAIAISLAVAIHIAVGIVVTVLCCAGFSFLHLRQERYPLRTAHFIAGISLFVVICAMSAAAIVWRSAGEGCYGIPAVV</sequence>
<name>A0A1L7CI80_9CORY</name>
<keyword evidence="1" id="KW-1133">Transmembrane helix</keyword>
<keyword evidence="1" id="KW-0812">Transmembrane</keyword>
<evidence type="ECO:0000313" key="3">
    <source>
        <dbReference type="Proteomes" id="UP000185478"/>
    </source>
</evidence>
<dbReference type="KEGG" id="caqu:CAQU_11480"/>
<evidence type="ECO:0000256" key="1">
    <source>
        <dbReference type="SAM" id="Phobius"/>
    </source>
</evidence>
<evidence type="ECO:0000313" key="2">
    <source>
        <dbReference type="EMBL" id="APT85561.1"/>
    </source>
</evidence>
<feature type="transmembrane region" description="Helical" evidence="1">
    <location>
        <begin position="20"/>
        <end position="49"/>
    </location>
</feature>
<gene>
    <name evidence="2" type="ORF">CAQU_11480</name>
</gene>
<protein>
    <submittedName>
        <fullName evidence="2">Uncharacterized protein</fullName>
    </submittedName>
</protein>
<keyword evidence="3" id="KW-1185">Reference proteome</keyword>
<organism evidence="2 3">
    <name type="scientific">Corynebacterium aquilae DSM 44791</name>
    <dbReference type="NCBI Taxonomy" id="1431546"/>
    <lineage>
        <taxon>Bacteria</taxon>
        <taxon>Bacillati</taxon>
        <taxon>Actinomycetota</taxon>
        <taxon>Actinomycetes</taxon>
        <taxon>Mycobacteriales</taxon>
        <taxon>Corynebacteriaceae</taxon>
        <taxon>Corynebacterium</taxon>
    </lineage>
</organism>
<proteinExistence type="predicted"/>